<dbReference type="InterPro" id="IPR020843">
    <property type="entry name" value="ER"/>
</dbReference>
<gene>
    <name evidence="7" type="ORF">GCM10009575_007870</name>
</gene>
<comment type="similarity">
    <text evidence="2">Belongs to the zinc-containing alcohol dehydrogenase family.</text>
</comment>
<keyword evidence="3" id="KW-0479">Metal-binding</keyword>
<feature type="domain" description="Enoyl reductase (ER)" evidence="6">
    <location>
        <begin position="42"/>
        <end position="402"/>
    </location>
</feature>
<dbReference type="Pfam" id="PF00107">
    <property type="entry name" value="ADH_zinc_N"/>
    <property type="match status" value="1"/>
</dbReference>
<keyword evidence="8" id="KW-1185">Reference proteome</keyword>
<organism evidence="7 8">
    <name type="scientific">Streptomyces rhizosphaericus</name>
    <dbReference type="NCBI Taxonomy" id="114699"/>
    <lineage>
        <taxon>Bacteria</taxon>
        <taxon>Bacillati</taxon>
        <taxon>Actinomycetota</taxon>
        <taxon>Actinomycetes</taxon>
        <taxon>Kitasatosporales</taxon>
        <taxon>Streptomycetaceae</taxon>
        <taxon>Streptomyces</taxon>
        <taxon>Streptomyces violaceusniger group</taxon>
    </lineage>
</organism>
<evidence type="ECO:0000256" key="3">
    <source>
        <dbReference type="ARBA" id="ARBA00022723"/>
    </source>
</evidence>
<dbReference type="InterPro" id="IPR011032">
    <property type="entry name" value="GroES-like_sf"/>
</dbReference>
<dbReference type="SUPFAM" id="SSF51735">
    <property type="entry name" value="NAD(P)-binding Rossmann-fold domains"/>
    <property type="match status" value="1"/>
</dbReference>
<keyword evidence="5" id="KW-0520">NAD</keyword>
<dbReference type="EMBL" id="BAAAID010000003">
    <property type="protein sequence ID" value="GAA0917668.1"/>
    <property type="molecule type" value="Genomic_DNA"/>
</dbReference>
<dbReference type="Proteomes" id="UP001500418">
    <property type="component" value="Unassembled WGS sequence"/>
</dbReference>
<keyword evidence="4" id="KW-0862">Zinc</keyword>
<dbReference type="InterPro" id="IPR036291">
    <property type="entry name" value="NAD(P)-bd_dom_sf"/>
</dbReference>
<evidence type="ECO:0000259" key="6">
    <source>
        <dbReference type="SMART" id="SM00829"/>
    </source>
</evidence>
<dbReference type="Pfam" id="PF08240">
    <property type="entry name" value="ADH_N"/>
    <property type="match status" value="1"/>
</dbReference>
<sequence length="408" mass="43827">MVAETPWDRAVVRHHRRLSAIDAEVIQVKAVVYEKPYSVAVRDVDDPRIEHPNDVIVRVTSSAICGSDLHMYEGRTAAEPGIVFGHENLGVIEETGSGVVSLSKGDRVVMPFNVACGFCKNCLAGDTGFCLTVNPGFAGGAYGYVAMGPYKGGQADRLRVPFADFNCLKLPQGDELETDFILLADIFPTGYHGCELAQVSPGESVAVYGAGPVGLMAAYSALLRGAATVFVVDRVPERLEKAREIGAVPIDFSKGDPVPQIMDRTGGEGTDKGIDAVGYQAQAHDASHEEPASVLNSLVDTVRPTGRLGVPGLYVPSDPGGPDEHAKRGQLLVSIGRMFEKGQRMGTGQCNVKRYNRQLRDLIIAGRARPSFVVSHELPLDQAPQAYEKFDKRVEGYTKVVLHPALAA</sequence>
<evidence type="ECO:0000256" key="5">
    <source>
        <dbReference type="ARBA" id="ARBA00023027"/>
    </source>
</evidence>
<evidence type="ECO:0000256" key="4">
    <source>
        <dbReference type="ARBA" id="ARBA00022833"/>
    </source>
</evidence>
<protein>
    <submittedName>
        <fullName evidence="7">Glutathione-independent formaldehyde dehydrogenase</fullName>
    </submittedName>
</protein>
<dbReference type="InterPro" id="IPR013149">
    <property type="entry name" value="ADH-like_C"/>
</dbReference>
<evidence type="ECO:0000313" key="7">
    <source>
        <dbReference type="EMBL" id="GAA0917668.1"/>
    </source>
</evidence>
<dbReference type="SUPFAM" id="SSF50129">
    <property type="entry name" value="GroES-like"/>
    <property type="match status" value="1"/>
</dbReference>
<dbReference type="InterPro" id="IPR013154">
    <property type="entry name" value="ADH-like_N"/>
</dbReference>
<dbReference type="CDD" id="cd08282">
    <property type="entry name" value="PFDH_like"/>
    <property type="match status" value="1"/>
</dbReference>
<name>A0ABN1NV85_9ACTN</name>
<proteinExistence type="inferred from homology"/>
<dbReference type="SMART" id="SM00829">
    <property type="entry name" value="PKS_ER"/>
    <property type="match status" value="1"/>
</dbReference>
<evidence type="ECO:0000256" key="2">
    <source>
        <dbReference type="ARBA" id="ARBA00008072"/>
    </source>
</evidence>
<dbReference type="Gene3D" id="3.40.50.720">
    <property type="entry name" value="NAD(P)-binding Rossmann-like Domain"/>
    <property type="match status" value="1"/>
</dbReference>
<dbReference type="PANTHER" id="PTHR42813:SF3">
    <property type="entry name" value="GLUTATHIONE-INDEPENDENT FORMALDEHYDE DEHYDROGENASE"/>
    <property type="match status" value="1"/>
</dbReference>
<evidence type="ECO:0000256" key="1">
    <source>
        <dbReference type="ARBA" id="ARBA00001947"/>
    </source>
</evidence>
<comment type="cofactor">
    <cofactor evidence="1">
        <name>Zn(2+)</name>
        <dbReference type="ChEBI" id="CHEBI:29105"/>
    </cofactor>
</comment>
<evidence type="ECO:0000313" key="8">
    <source>
        <dbReference type="Proteomes" id="UP001500418"/>
    </source>
</evidence>
<comment type="caution">
    <text evidence="7">The sequence shown here is derived from an EMBL/GenBank/DDBJ whole genome shotgun (WGS) entry which is preliminary data.</text>
</comment>
<reference evidence="8" key="1">
    <citation type="journal article" date="2019" name="Int. J. Syst. Evol. Microbiol.">
        <title>The Global Catalogue of Microorganisms (GCM) 10K type strain sequencing project: providing services to taxonomists for standard genome sequencing and annotation.</title>
        <authorList>
            <consortium name="The Broad Institute Genomics Platform"/>
            <consortium name="The Broad Institute Genome Sequencing Center for Infectious Disease"/>
            <person name="Wu L."/>
            <person name="Ma J."/>
        </authorList>
    </citation>
    <scope>NUCLEOTIDE SEQUENCE [LARGE SCALE GENOMIC DNA]</scope>
    <source>
        <strain evidence="8">JCM 11444</strain>
    </source>
</reference>
<accession>A0ABN1NV85</accession>
<dbReference type="Gene3D" id="3.90.180.10">
    <property type="entry name" value="Medium-chain alcohol dehydrogenases, catalytic domain"/>
    <property type="match status" value="1"/>
</dbReference>
<dbReference type="PANTHER" id="PTHR42813">
    <property type="entry name" value="ZINC-TYPE ALCOHOL DEHYDROGENASE-LIKE"/>
    <property type="match status" value="1"/>
</dbReference>